<gene>
    <name evidence="2" type="ORF">F5Z01DRAFT_174232</name>
</gene>
<accession>A0A9P8CNF8</accession>
<dbReference type="AlphaFoldDB" id="A0A9P8CNF8"/>
<name>A0A9P8CNF8_9HYPO</name>
<feature type="domain" description="DUF7587" evidence="1">
    <location>
        <begin position="43"/>
        <end position="174"/>
    </location>
</feature>
<dbReference type="OrthoDB" id="4152607at2759"/>
<dbReference type="InterPro" id="IPR056009">
    <property type="entry name" value="DUF7587"/>
</dbReference>
<proteinExistence type="predicted"/>
<sequence>MAELAASLGALQIDRGTCLGFADDPFQIPFCPSGNLATELDNTPRYLFRVYSRNSSGENNTQWMKSPAALENNLTDIFARDDAANVATVLNEHLRWWPKSCADPFISWTTSLLFAIQYIIYKHKTEGTELQRMHLCIVDTTMFPKGVFIRDLDLMEEFHDKVPNGQERGLQNYLNLRTKRYSPNSGAYYFGEFLSQGQTNIKTKGRSSTVTCDKIVKDELFTILPQFRVEMERDSKEARLAKAVMECRKPFYVDTEREPTRASDVGKAMTIASRFGTEWSLPVLANLLALRPRRAHDPGILGPISTLFPNELRHSFSSKNTTVAANENTPEVLQFGKIIHDIHEDYWVESIYVLSRSIEETTELARRFTANPRLTAAFRFRGNGNPAAYLYRIERGRLSLLMQSLETLSGMIQECQEGGNAI</sequence>
<organism evidence="2 3">
    <name type="scientific">Emericellopsis atlantica</name>
    <dbReference type="NCBI Taxonomy" id="2614577"/>
    <lineage>
        <taxon>Eukaryota</taxon>
        <taxon>Fungi</taxon>
        <taxon>Dikarya</taxon>
        <taxon>Ascomycota</taxon>
        <taxon>Pezizomycotina</taxon>
        <taxon>Sordariomycetes</taxon>
        <taxon>Hypocreomycetidae</taxon>
        <taxon>Hypocreales</taxon>
        <taxon>Bionectriaceae</taxon>
        <taxon>Emericellopsis</taxon>
    </lineage>
</organism>
<evidence type="ECO:0000313" key="2">
    <source>
        <dbReference type="EMBL" id="KAG9253092.1"/>
    </source>
</evidence>
<keyword evidence="3" id="KW-1185">Reference proteome</keyword>
<dbReference type="GeneID" id="70288835"/>
<evidence type="ECO:0000259" key="1">
    <source>
        <dbReference type="Pfam" id="PF24494"/>
    </source>
</evidence>
<protein>
    <recommendedName>
        <fullName evidence="1">DUF7587 domain-containing protein</fullName>
    </recommendedName>
</protein>
<dbReference type="EMBL" id="MU251259">
    <property type="protein sequence ID" value="KAG9253092.1"/>
    <property type="molecule type" value="Genomic_DNA"/>
</dbReference>
<evidence type="ECO:0000313" key="3">
    <source>
        <dbReference type="Proteomes" id="UP000887229"/>
    </source>
</evidence>
<dbReference type="Proteomes" id="UP000887229">
    <property type="component" value="Unassembled WGS sequence"/>
</dbReference>
<dbReference type="RefSeq" id="XP_046117016.1">
    <property type="nucleotide sequence ID" value="XM_046257932.1"/>
</dbReference>
<reference evidence="2" key="1">
    <citation type="journal article" date="2021" name="IMA Fungus">
        <title>Genomic characterization of three marine fungi, including Emericellopsis atlantica sp. nov. with signatures of a generalist lifestyle and marine biomass degradation.</title>
        <authorList>
            <person name="Hagestad O.C."/>
            <person name="Hou L."/>
            <person name="Andersen J.H."/>
            <person name="Hansen E.H."/>
            <person name="Altermark B."/>
            <person name="Li C."/>
            <person name="Kuhnert E."/>
            <person name="Cox R.J."/>
            <person name="Crous P.W."/>
            <person name="Spatafora J.W."/>
            <person name="Lail K."/>
            <person name="Amirebrahimi M."/>
            <person name="Lipzen A."/>
            <person name="Pangilinan J."/>
            <person name="Andreopoulos W."/>
            <person name="Hayes R.D."/>
            <person name="Ng V."/>
            <person name="Grigoriev I.V."/>
            <person name="Jackson S.A."/>
            <person name="Sutton T.D.S."/>
            <person name="Dobson A.D.W."/>
            <person name="Rama T."/>
        </authorList>
    </citation>
    <scope>NUCLEOTIDE SEQUENCE</scope>
    <source>
        <strain evidence="2">TS7</strain>
    </source>
</reference>
<dbReference type="Pfam" id="PF24494">
    <property type="entry name" value="DUF7587"/>
    <property type="match status" value="1"/>
</dbReference>
<comment type="caution">
    <text evidence="2">The sequence shown here is derived from an EMBL/GenBank/DDBJ whole genome shotgun (WGS) entry which is preliminary data.</text>
</comment>